<dbReference type="Proteomes" id="UP000537522">
    <property type="component" value="Unassembled WGS sequence"/>
</dbReference>
<feature type="non-terminal residue" evidence="11">
    <location>
        <position position="1"/>
    </location>
</feature>
<dbReference type="SUPFAM" id="SSF49313">
    <property type="entry name" value="Cadherin-like"/>
    <property type="match status" value="1"/>
</dbReference>
<dbReference type="GO" id="GO:0005886">
    <property type="term" value="C:plasma membrane"/>
    <property type="evidence" value="ECO:0007669"/>
    <property type="project" value="TreeGrafter"/>
</dbReference>
<evidence type="ECO:0000259" key="10">
    <source>
        <dbReference type="PROSITE" id="PS50268"/>
    </source>
</evidence>
<keyword evidence="3" id="KW-0677">Repeat</keyword>
<dbReference type="AlphaFoldDB" id="A0A7L0JYR9"/>
<accession>A0A7L0JYR9</accession>
<organism evidence="11 12">
    <name type="scientific">Chauna torquata</name>
    <name type="common">Southern screamer</name>
    <dbReference type="NCBI Taxonomy" id="30388"/>
    <lineage>
        <taxon>Eukaryota</taxon>
        <taxon>Metazoa</taxon>
        <taxon>Chordata</taxon>
        <taxon>Craniata</taxon>
        <taxon>Vertebrata</taxon>
        <taxon>Euteleostomi</taxon>
        <taxon>Archelosauria</taxon>
        <taxon>Archosauria</taxon>
        <taxon>Dinosauria</taxon>
        <taxon>Saurischia</taxon>
        <taxon>Theropoda</taxon>
        <taxon>Coelurosauria</taxon>
        <taxon>Aves</taxon>
        <taxon>Neognathae</taxon>
        <taxon>Galloanserae</taxon>
        <taxon>Anseriformes</taxon>
        <taxon>Anhimidae</taxon>
        <taxon>Chauna</taxon>
    </lineage>
</organism>
<dbReference type="PANTHER" id="PTHR24028:SF133">
    <property type="entry name" value="PROTOCADHERIN ALPHA-4"/>
    <property type="match status" value="1"/>
</dbReference>
<dbReference type="Pfam" id="PF00028">
    <property type="entry name" value="Cadherin"/>
    <property type="match status" value="1"/>
</dbReference>
<evidence type="ECO:0000256" key="9">
    <source>
        <dbReference type="PROSITE-ProRule" id="PRU00043"/>
    </source>
</evidence>
<evidence type="ECO:0000256" key="6">
    <source>
        <dbReference type="ARBA" id="ARBA00022989"/>
    </source>
</evidence>
<comment type="subcellular location">
    <subcellularLocation>
        <location evidence="1">Membrane</location>
        <topology evidence="1">Single-pass membrane protein</topology>
    </subcellularLocation>
</comment>
<dbReference type="EMBL" id="VXAL01009015">
    <property type="protein sequence ID" value="NXK49588.1"/>
    <property type="molecule type" value="Genomic_DNA"/>
</dbReference>
<evidence type="ECO:0000256" key="4">
    <source>
        <dbReference type="ARBA" id="ARBA00022837"/>
    </source>
</evidence>
<dbReference type="InterPro" id="IPR002126">
    <property type="entry name" value="Cadherin-like_dom"/>
</dbReference>
<dbReference type="SMART" id="SM00112">
    <property type="entry name" value="CA"/>
    <property type="match status" value="1"/>
</dbReference>
<keyword evidence="12" id="KW-1185">Reference proteome</keyword>
<dbReference type="PROSITE" id="PS50268">
    <property type="entry name" value="CADHERIN_2"/>
    <property type="match status" value="1"/>
</dbReference>
<evidence type="ECO:0000256" key="5">
    <source>
        <dbReference type="ARBA" id="ARBA00022889"/>
    </source>
</evidence>
<keyword evidence="8" id="KW-0325">Glycoprotein</keyword>
<proteinExistence type="predicted"/>
<evidence type="ECO:0000256" key="8">
    <source>
        <dbReference type="ARBA" id="ARBA00023180"/>
    </source>
</evidence>
<dbReference type="CDD" id="cd11304">
    <property type="entry name" value="Cadherin_repeat"/>
    <property type="match status" value="1"/>
</dbReference>
<evidence type="ECO:0000313" key="11">
    <source>
        <dbReference type="EMBL" id="NXK49588.1"/>
    </source>
</evidence>
<dbReference type="GO" id="GO:0005509">
    <property type="term" value="F:calcium ion binding"/>
    <property type="evidence" value="ECO:0007669"/>
    <property type="project" value="UniProtKB-UniRule"/>
</dbReference>
<evidence type="ECO:0000256" key="3">
    <source>
        <dbReference type="ARBA" id="ARBA00022737"/>
    </source>
</evidence>
<comment type="caution">
    <text evidence="11">The sequence shown here is derived from an EMBL/GenBank/DDBJ whole genome shotgun (WGS) entry which is preliminary data.</text>
</comment>
<dbReference type="InterPro" id="IPR015919">
    <property type="entry name" value="Cadherin-like_sf"/>
</dbReference>
<keyword evidence="6" id="KW-1133">Transmembrane helix</keyword>
<evidence type="ECO:0000256" key="7">
    <source>
        <dbReference type="ARBA" id="ARBA00023136"/>
    </source>
</evidence>
<evidence type="ECO:0000256" key="2">
    <source>
        <dbReference type="ARBA" id="ARBA00022692"/>
    </source>
</evidence>
<feature type="domain" description="Cadherin" evidence="10">
    <location>
        <begin position="1"/>
        <end position="68"/>
    </location>
</feature>
<evidence type="ECO:0000256" key="1">
    <source>
        <dbReference type="ARBA" id="ARBA00004167"/>
    </source>
</evidence>
<dbReference type="GO" id="GO:0007156">
    <property type="term" value="P:homophilic cell adhesion via plasma membrane adhesion molecules"/>
    <property type="evidence" value="ECO:0007669"/>
    <property type="project" value="InterPro"/>
</dbReference>
<reference evidence="11 12" key="1">
    <citation type="submission" date="2019-09" db="EMBL/GenBank/DDBJ databases">
        <title>Bird 10,000 Genomes (B10K) Project - Family phase.</title>
        <authorList>
            <person name="Zhang G."/>
        </authorList>
    </citation>
    <scope>NUCLEOTIDE SEQUENCE [LARGE SCALE GENOMIC DNA]</scope>
    <source>
        <strain evidence="11">B10K-DU-011-36</strain>
        <tissue evidence="11">Muscle</tissue>
    </source>
</reference>
<keyword evidence="4 9" id="KW-0106">Calcium</keyword>
<dbReference type="FunFam" id="2.60.40.60:FF:000002">
    <property type="entry name" value="Protocadherin alpha 2"/>
    <property type="match status" value="1"/>
</dbReference>
<protein>
    <submittedName>
        <fullName evidence="11">PCDA1 protein</fullName>
    </submittedName>
</protein>
<keyword evidence="7" id="KW-0472">Membrane</keyword>
<keyword evidence="5" id="KW-0130">Cell adhesion</keyword>
<dbReference type="Gene3D" id="2.60.40.60">
    <property type="entry name" value="Cadherins"/>
    <property type="match status" value="1"/>
</dbReference>
<gene>
    <name evidence="11" type="primary">Pcdha1</name>
    <name evidence="11" type="ORF">CHATOR_R14555</name>
</gene>
<name>A0A7L0JYR9_CHATO</name>
<sequence length="68" mass="7761">LTATDEDEGINQEVYYAFSETLPREVKELFRIDRISGEIRTAGKLDFEDVHSFDLEVEARDKGTPPLS</sequence>
<dbReference type="InterPro" id="IPR050174">
    <property type="entry name" value="Protocadherin/Cadherin-CA"/>
</dbReference>
<keyword evidence="2" id="KW-0812">Transmembrane</keyword>
<dbReference type="PANTHER" id="PTHR24028">
    <property type="entry name" value="CADHERIN-87A"/>
    <property type="match status" value="1"/>
</dbReference>
<evidence type="ECO:0000313" key="12">
    <source>
        <dbReference type="Proteomes" id="UP000537522"/>
    </source>
</evidence>
<feature type="non-terminal residue" evidence="11">
    <location>
        <position position="68"/>
    </location>
</feature>